<name>A0A2N7JWW4_VIBSP</name>
<feature type="transmembrane region" description="Helical" evidence="6">
    <location>
        <begin position="425"/>
        <end position="444"/>
    </location>
</feature>
<dbReference type="EMBL" id="MCZF01000026">
    <property type="protein sequence ID" value="PMM64372.1"/>
    <property type="molecule type" value="Genomic_DNA"/>
</dbReference>
<feature type="transmembrane region" description="Helical" evidence="6">
    <location>
        <begin position="27"/>
        <end position="44"/>
    </location>
</feature>
<feature type="transmembrane region" description="Helical" evidence="6">
    <location>
        <begin position="262"/>
        <end position="283"/>
    </location>
</feature>
<reference evidence="8" key="1">
    <citation type="submission" date="2016-07" db="EMBL/GenBank/DDBJ databases">
        <title>Nontailed viruses are major unrecognized killers of bacteria in the ocean.</title>
        <authorList>
            <person name="Kauffman K."/>
            <person name="Hussain F."/>
            <person name="Yang J."/>
            <person name="Arevalo P."/>
            <person name="Brown J."/>
            <person name="Cutler M."/>
            <person name="Kelly L."/>
            <person name="Polz M.F."/>
        </authorList>
    </citation>
    <scope>NUCLEOTIDE SEQUENCE [LARGE SCALE GENOMIC DNA]</scope>
    <source>
        <strain evidence="8">10N.261.48.B5</strain>
    </source>
</reference>
<feature type="transmembrane region" description="Helical" evidence="6">
    <location>
        <begin position="326"/>
        <end position="345"/>
    </location>
</feature>
<evidence type="ECO:0000256" key="3">
    <source>
        <dbReference type="ARBA" id="ARBA00022692"/>
    </source>
</evidence>
<comment type="subcellular location">
    <subcellularLocation>
        <location evidence="1">Cell membrane</location>
        <topology evidence="1">Multi-pass membrane protein</topology>
    </subcellularLocation>
</comment>
<dbReference type="Proteomes" id="UP000235533">
    <property type="component" value="Unassembled WGS sequence"/>
</dbReference>
<evidence type="ECO:0000256" key="2">
    <source>
        <dbReference type="ARBA" id="ARBA00022475"/>
    </source>
</evidence>
<evidence type="ECO:0000313" key="8">
    <source>
        <dbReference type="Proteomes" id="UP000235533"/>
    </source>
</evidence>
<dbReference type="InterPro" id="IPR051679">
    <property type="entry name" value="DASS-Related_Transporters"/>
</dbReference>
<dbReference type="GO" id="GO:0005886">
    <property type="term" value="C:plasma membrane"/>
    <property type="evidence" value="ECO:0007669"/>
    <property type="project" value="UniProtKB-SubCell"/>
</dbReference>
<evidence type="ECO:0000256" key="1">
    <source>
        <dbReference type="ARBA" id="ARBA00004651"/>
    </source>
</evidence>
<accession>A0A2N7JWW4</accession>
<feature type="transmembrane region" description="Helical" evidence="6">
    <location>
        <begin position="182"/>
        <end position="202"/>
    </location>
</feature>
<evidence type="ECO:0000256" key="6">
    <source>
        <dbReference type="SAM" id="Phobius"/>
    </source>
</evidence>
<feature type="transmembrane region" description="Helical" evidence="6">
    <location>
        <begin position="222"/>
        <end position="241"/>
    </location>
</feature>
<keyword evidence="2" id="KW-1003">Cell membrane</keyword>
<proteinExistence type="predicted"/>
<feature type="transmembrane region" description="Helical" evidence="6">
    <location>
        <begin position="450"/>
        <end position="473"/>
    </location>
</feature>
<dbReference type="AlphaFoldDB" id="A0A2N7JWW4"/>
<sequence>MKESTMPSQLSPDNKVEQKSKKSMNPVIILLFVVLAAVLMTYFLDSGSFERNGKLIVPGTYQVLEKDASPLNLLGIYSEGSEAKAVSLLDALVSIPEAINKRSGMIFMVLFIGGMFGVLNKVGAIETGLERMLSVTKGNVYLLVPAMMIVFSMGSTFMGMAKEYLLVIPMVVAMAHRMGLSSIIGLAIVAIPVKVGYLASITNPYALSIAQPLVDVPVFSGMGVRVLVYVVLMIVGILYVLRSIRKEVKNVTMEAGWDSSPLPTRHALVLLILGLGIGFLVYASQTWHWKYNELSAYYLALGVLFAVVGGLNSNETVEAFVSGMKKVLIAGVLIGLATSVAIVLAEGQVLDSIIFSLSSVVGENNPTFAAFGMFFAQLVIDVAIPSTSGQAAVTMPILGPLGQLAGVDPHTTVLAFLMGNGATNIITPTSSGLLIFLATAQVGWGEWARYIFPFFVLIIMFALLFLSISLSVYG</sequence>
<evidence type="ECO:0000313" key="7">
    <source>
        <dbReference type="EMBL" id="PMM64372.1"/>
    </source>
</evidence>
<keyword evidence="5 6" id="KW-0472">Membrane</keyword>
<dbReference type="InterPro" id="IPR018385">
    <property type="entry name" value="C4_dicarb_anaerob_car-like"/>
</dbReference>
<feature type="transmembrane region" description="Helical" evidence="6">
    <location>
        <begin position="140"/>
        <end position="161"/>
    </location>
</feature>
<dbReference type="PANTHER" id="PTHR43652">
    <property type="entry name" value="BASIC AMINO ACID ANTIPORTER YFCC-RELATED"/>
    <property type="match status" value="1"/>
</dbReference>
<comment type="caution">
    <text evidence="7">The sequence shown here is derived from an EMBL/GenBank/DDBJ whole genome shotgun (WGS) entry which is preliminary data.</text>
</comment>
<feature type="transmembrane region" description="Helical" evidence="6">
    <location>
        <begin position="104"/>
        <end position="120"/>
    </location>
</feature>
<dbReference type="PANTHER" id="PTHR43652:SF2">
    <property type="entry name" value="BASIC AMINO ACID ANTIPORTER YFCC-RELATED"/>
    <property type="match status" value="1"/>
</dbReference>
<keyword evidence="3 6" id="KW-0812">Transmembrane</keyword>
<gene>
    <name evidence="7" type="ORF">BCT54_17700</name>
</gene>
<dbReference type="Pfam" id="PF03606">
    <property type="entry name" value="DcuC"/>
    <property type="match status" value="1"/>
</dbReference>
<organism evidence="7 8">
    <name type="scientific">Vibrio splendidus</name>
    <dbReference type="NCBI Taxonomy" id="29497"/>
    <lineage>
        <taxon>Bacteria</taxon>
        <taxon>Pseudomonadati</taxon>
        <taxon>Pseudomonadota</taxon>
        <taxon>Gammaproteobacteria</taxon>
        <taxon>Vibrionales</taxon>
        <taxon>Vibrionaceae</taxon>
        <taxon>Vibrio</taxon>
    </lineage>
</organism>
<evidence type="ECO:0000256" key="4">
    <source>
        <dbReference type="ARBA" id="ARBA00022989"/>
    </source>
</evidence>
<keyword evidence="4 6" id="KW-1133">Transmembrane helix</keyword>
<evidence type="ECO:0000256" key="5">
    <source>
        <dbReference type="ARBA" id="ARBA00023136"/>
    </source>
</evidence>
<protein>
    <submittedName>
        <fullName evidence="7">C4-dicarboxylate ABC transporter</fullName>
    </submittedName>
</protein>
<feature type="transmembrane region" description="Helical" evidence="6">
    <location>
        <begin position="295"/>
        <end position="314"/>
    </location>
</feature>